<dbReference type="EMBL" id="JARPXR010000002">
    <property type="protein sequence ID" value="MDT2583046.1"/>
    <property type="molecule type" value="Genomic_DNA"/>
</dbReference>
<dbReference type="InterPro" id="IPR014729">
    <property type="entry name" value="Rossmann-like_a/b/a_fold"/>
</dbReference>
<accession>A0AAJ2IUP6</accession>
<feature type="domain" description="Phosphoadenosine phosphosulphate reductase" evidence="1">
    <location>
        <begin position="28"/>
        <end position="86"/>
    </location>
</feature>
<feature type="domain" description="Phosphoadenosine phosphosulphate reductase" evidence="1">
    <location>
        <begin position="153"/>
        <end position="240"/>
    </location>
</feature>
<proteinExistence type="predicted"/>
<comment type="caution">
    <text evidence="2">The sequence shown here is derived from an EMBL/GenBank/DDBJ whole genome shotgun (WGS) entry which is preliminary data.</text>
</comment>
<protein>
    <submittedName>
        <fullName evidence="2">DUF3440 domain-containing protein</fullName>
    </submittedName>
</protein>
<dbReference type="InterPro" id="IPR002500">
    <property type="entry name" value="PAPS_reduct_dom"/>
</dbReference>
<evidence type="ECO:0000313" key="3">
    <source>
        <dbReference type="Proteomes" id="UP001262817"/>
    </source>
</evidence>
<dbReference type="RefSeq" id="WP_019335401.1">
    <property type="nucleotide sequence ID" value="NZ_JARPXR010000002.1"/>
</dbReference>
<dbReference type="PANTHER" id="PTHR30083:SF0">
    <property type="entry name" value="3'-PHOSPHOADENOSINE 5'-PHOSPHOSULFATE SULFOTRANSFERASE (PAPS REDUCTASE)_FAD SYNTHETASE"/>
    <property type="match status" value="1"/>
</dbReference>
<evidence type="ECO:0000259" key="1">
    <source>
        <dbReference type="Pfam" id="PF01507"/>
    </source>
</evidence>
<dbReference type="Pfam" id="PF11922">
    <property type="entry name" value="DUF3440"/>
    <property type="match status" value="1"/>
</dbReference>
<dbReference type="InterPro" id="IPR021845">
    <property type="entry name" value="DUF3440"/>
</dbReference>
<sequence length="440" mass="51984">MVKVYHDENVYTAFNKRLDYIFRYFNHIIVSFSGGKDSGVMLELVYQYYQKNNLKDKGIDVSVFHLDYEGNYKETKEYIQRCMGKFKEFDYYHICLPVSASCGISMYQSTWLPWDPENKELWIDEIPCNAIHLNNHHFPFFEIGMSDYEFQTKFCQWLHFKKKAKRTAVLVGIRAQESLNRYTAVTRTETFSSFGMIPWSCRVTHNIFNFYPLYDWNFEDIWIANAKFNFDYNHLYDLYYQAGVPYKGMRVANPFHQCGVQSLKLYQALEPDTWGKLVGRVNGANFAAIYGGTRAMGYKGVSLPKGHTWKSYVNFLLSTLPEQTRKIYSKKFKSSLNYWTRSGGALPVSVINQLNDHNFKFERLGSPKNNRKYKQEYEIIRFIEYPDSAPNKNFRLIPSYKRMCITILKNDTSCQYMGFGQTKDELQKKKEAMKKWKNIL</sequence>
<name>A0AAJ2IUP6_9LACT</name>
<dbReference type="Pfam" id="PF01507">
    <property type="entry name" value="PAPS_reduct"/>
    <property type="match status" value="2"/>
</dbReference>
<dbReference type="Gene3D" id="3.40.50.620">
    <property type="entry name" value="HUPs"/>
    <property type="match status" value="1"/>
</dbReference>
<organism evidence="2 3">
    <name type="scientific">Lactococcus petauri</name>
    <dbReference type="NCBI Taxonomy" id="1940789"/>
    <lineage>
        <taxon>Bacteria</taxon>
        <taxon>Bacillati</taxon>
        <taxon>Bacillota</taxon>
        <taxon>Bacilli</taxon>
        <taxon>Lactobacillales</taxon>
        <taxon>Streptococcaceae</taxon>
        <taxon>Lactococcus</taxon>
    </lineage>
</organism>
<dbReference type="GO" id="GO:0071453">
    <property type="term" value="P:cellular response to oxygen levels"/>
    <property type="evidence" value="ECO:0007669"/>
    <property type="project" value="TreeGrafter"/>
</dbReference>
<dbReference type="GO" id="GO:0003824">
    <property type="term" value="F:catalytic activity"/>
    <property type="evidence" value="ECO:0007669"/>
    <property type="project" value="InterPro"/>
</dbReference>
<evidence type="ECO:0000313" key="2">
    <source>
        <dbReference type="EMBL" id="MDT2583046.1"/>
    </source>
</evidence>
<reference evidence="2" key="1">
    <citation type="submission" date="2023-03" db="EMBL/GenBank/DDBJ databases">
        <authorList>
            <person name="Shen W."/>
            <person name="Cai J."/>
        </authorList>
    </citation>
    <scope>NUCLEOTIDE SEQUENCE</scope>
    <source>
        <strain evidence="2">P86-2</strain>
    </source>
</reference>
<gene>
    <name evidence="2" type="ORF">P7D17_02795</name>
</gene>
<dbReference type="PANTHER" id="PTHR30083">
    <property type="entry name" value="TRANSCRIPTIONAL REGULATOR-RELATED"/>
    <property type="match status" value="1"/>
</dbReference>
<dbReference type="AlphaFoldDB" id="A0AAJ2IUP6"/>
<dbReference type="CDD" id="cd23947">
    <property type="entry name" value="PAPS_reductase-like_YbdN"/>
    <property type="match status" value="1"/>
</dbReference>
<dbReference type="Proteomes" id="UP001262817">
    <property type="component" value="Unassembled WGS sequence"/>
</dbReference>
<dbReference type="SUPFAM" id="SSF52402">
    <property type="entry name" value="Adenine nucleotide alpha hydrolases-like"/>
    <property type="match status" value="1"/>
</dbReference>